<evidence type="ECO:0000259" key="14">
    <source>
        <dbReference type="Pfam" id="PF06974"/>
    </source>
</evidence>
<dbReference type="GO" id="GO:0005789">
    <property type="term" value="C:endoplasmic reticulum membrane"/>
    <property type="evidence" value="ECO:0007669"/>
    <property type="project" value="UniProtKB-SubCell"/>
</dbReference>
<dbReference type="Gene3D" id="3.30.559.10">
    <property type="entry name" value="Chloramphenicol acetyltransferase-like domain"/>
    <property type="match status" value="1"/>
</dbReference>
<comment type="similarity">
    <text evidence="8">In the N-terminal section; belongs to the long-chain O-acyltransferase family.</text>
</comment>
<keyword evidence="12" id="KW-0472">Membrane</keyword>
<evidence type="ECO:0000313" key="16">
    <source>
        <dbReference type="Proteomes" id="UP000029121"/>
    </source>
</evidence>
<evidence type="ECO:0000256" key="4">
    <source>
        <dbReference type="ARBA" id="ARBA00005189"/>
    </source>
</evidence>
<dbReference type="Proteomes" id="UP000029121">
    <property type="component" value="Unassembled WGS sequence"/>
</dbReference>
<accession>R0HC48</accession>
<evidence type="ECO:0000256" key="12">
    <source>
        <dbReference type="SAM" id="Phobius"/>
    </source>
</evidence>
<evidence type="ECO:0000256" key="1">
    <source>
        <dbReference type="ARBA" id="ARBA00004162"/>
    </source>
</evidence>
<organism evidence="15 16">
    <name type="scientific">Capsella rubella</name>
    <dbReference type="NCBI Taxonomy" id="81985"/>
    <lineage>
        <taxon>Eukaryota</taxon>
        <taxon>Viridiplantae</taxon>
        <taxon>Streptophyta</taxon>
        <taxon>Embryophyta</taxon>
        <taxon>Tracheophyta</taxon>
        <taxon>Spermatophyta</taxon>
        <taxon>Magnoliopsida</taxon>
        <taxon>eudicotyledons</taxon>
        <taxon>Gunneridae</taxon>
        <taxon>Pentapetalae</taxon>
        <taxon>rosids</taxon>
        <taxon>malvids</taxon>
        <taxon>Brassicales</taxon>
        <taxon>Brassicaceae</taxon>
        <taxon>Camelineae</taxon>
        <taxon>Capsella</taxon>
    </lineage>
</organism>
<feature type="domain" description="O-acyltransferase WSD1 C-terminal" evidence="14">
    <location>
        <begin position="336"/>
        <end position="480"/>
    </location>
</feature>
<keyword evidence="16" id="KW-1185">Reference proteome</keyword>
<dbReference type="GO" id="GO:0047196">
    <property type="term" value="F:long-chain-alcohol O-fatty-acyltransferase activity"/>
    <property type="evidence" value="ECO:0007669"/>
    <property type="project" value="UniProtKB-EC"/>
</dbReference>
<dbReference type="PANTHER" id="PTHR31650">
    <property type="entry name" value="O-ACYLTRANSFERASE (WSD1-LIKE) FAMILY PROTEIN"/>
    <property type="match status" value="1"/>
</dbReference>
<evidence type="ECO:0000256" key="2">
    <source>
        <dbReference type="ARBA" id="ARBA00004586"/>
    </source>
</evidence>
<dbReference type="InterPro" id="IPR023213">
    <property type="entry name" value="CAT-like_dom_sf"/>
</dbReference>
<feature type="region of interest" description="Disordered" evidence="11">
    <location>
        <begin position="1"/>
        <end position="23"/>
    </location>
</feature>
<protein>
    <submittedName>
        <fullName evidence="15">Uncharacterized protein</fullName>
    </submittedName>
</protein>
<comment type="catalytic activity">
    <reaction evidence="9">
        <text>a long chain fatty alcohol + a fatty acyl-CoA = a long-chain alcohol wax ester + CoA</text>
        <dbReference type="Rhea" id="RHEA:38443"/>
        <dbReference type="ChEBI" id="CHEBI:17135"/>
        <dbReference type="ChEBI" id="CHEBI:57287"/>
        <dbReference type="ChEBI" id="CHEBI:77636"/>
        <dbReference type="ChEBI" id="CHEBI:235323"/>
        <dbReference type="EC" id="2.3.1.75"/>
    </reaction>
</comment>
<evidence type="ECO:0000256" key="10">
    <source>
        <dbReference type="ARBA" id="ARBA00048109"/>
    </source>
</evidence>
<feature type="compositionally biased region" description="Basic and acidic residues" evidence="11">
    <location>
        <begin position="1"/>
        <end position="15"/>
    </location>
</feature>
<evidence type="ECO:0000256" key="5">
    <source>
        <dbReference type="ARBA" id="ARBA00022679"/>
    </source>
</evidence>
<evidence type="ECO:0000256" key="8">
    <source>
        <dbReference type="ARBA" id="ARBA00024360"/>
    </source>
</evidence>
<evidence type="ECO:0000256" key="9">
    <source>
        <dbReference type="ARBA" id="ARBA00047604"/>
    </source>
</evidence>
<sequence>MSMEMEKDTKTRGEEQQETTAATVEPLSPISQLFLSPTLYCIIIFTLGFQTRCNPSSIIEGIKNTWIKFPRFSCKLEMKKNGKPIWVPTTFRVEDHVIVPDIDYSNIENPDQFVEDYTSNLANTPMDMSKPLWEFHILNIKTSNAESLCIGKLHHSLGDGMSLMSLLLAISRKTSNPEALPTTAATRKRVDTNINKDNWWLVRRFWFMIRVMFTTFIELFKYILTLCFMRDTKTPLMGKGKRNIPPRKIIQRIISLDDVKLVKNTMGLKINDVLLGITQAGLSKYLCRKYDEDKVVEKKKLLDKIRLRGTVIVNLRESAKIEDLANMMAKGSKSRWGNFVGLVIFPIWIRSEDDPLEYVRRAKSTMDRKKLSVESLICYQVIKLAMKILGEKVVETLVRRIFDHTTLAFSNVMGPDEETSFFGHPMSYVTASALGGSQALIIHYVSYVNKIIINLAIDTTVIPDPHLLCDDLVESLNVIKLAASEKAVHKMEV</sequence>
<dbReference type="Pfam" id="PF06974">
    <property type="entry name" value="WS_DGAT_C"/>
    <property type="match status" value="1"/>
</dbReference>
<evidence type="ECO:0000259" key="13">
    <source>
        <dbReference type="Pfam" id="PF03007"/>
    </source>
</evidence>
<evidence type="ECO:0000256" key="3">
    <source>
        <dbReference type="ARBA" id="ARBA00004771"/>
    </source>
</evidence>
<evidence type="ECO:0000256" key="11">
    <source>
        <dbReference type="SAM" id="MobiDB-lite"/>
    </source>
</evidence>
<keyword evidence="7" id="KW-0012">Acyltransferase</keyword>
<comment type="pathway">
    <text evidence="3">Glycerolipid metabolism; triacylglycerol biosynthesis.</text>
</comment>
<proteinExistence type="inferred from homology"/>
<keyword evidence="5" id="KW-0808">Transferase</keyword>
<reference evidence="16" key="1">
    <citation type="journal article" date="2013" name="Nat. Genet.">
        <title>The Capsella rubella genome and the genomic consequences of rapid mating system evolution.</title>
        <authorList>
            <person name="Slotte T."/>
            <person name="Hazzouri K.M."/>
            <person name="Agren J.A."/>
            <person name="Koenig D."/>
            <person name="Maumus F."/>
            <person name="Guo Y.L."/>
            <person name="Steige K."/>
            <person name="Platts A.E."/>
            <person name="Escobar J.S."/>
            <person name="Newman L.K."/>
            <person name="Wang W."/>
            <person name="Mandakova T."/>
            <person name="Vello E."/>
            <person name="Smith L.M."/>
            <person name="Henz S.R."/>
            <person name="Steffen J."/>
            <person name="Takuno S."/>
            <person name="Brandvain Y."/>
            <person name="Coop G."/>
            <person name="Andolfatto P."/>
            <person name="Hu T.T."/>
            <person name="Blanchette M."/>
            <person name="Clark R.M."/>
            <person name="Quesneville H."/>
            <person name="Nordborg M."/>
            <person name="Gaut B.S."/>
            <person name="Lysak M.A."/>
            <person name="Jenkins J."/>
            <person name="Grimwood J."/>
            <person name="Chapman J."/>
            <person name="Prochnik S."/>
            <person name="Shu S."/>
            <person name="Rokhsar D."/>
            <person name="Schmutz J."/>
            <person name="Weigel D."/>
            <person name="Wright S.I."/>
        </authorList>
    </citation>
    <scope>NUCLEOTIDE SEQUENCE [LARGE SCALE GENOMIC DNA]</scope>
    <source>
        <strain evidence="16">cv. Monte Gargano</strain>
    </source>
</reference>
<comment type="catalytic activity">
    <reaction evidence="10">
        <text>an acyl-CoA + a 1,2-diacyl-sn-glycerol = a triacyl-sn-glycerol + CoA</text>
        <dbReference type="Rhea" id="RHEA:10868"/>
        <dbReference type="ChEBI" id="CHEBI:17815"/>
        <dbReference type="ChEBI" id="CHEBI:57287"/>
        <dbReference type="ChEBI" id="CHEBI:58342"/>
        <dbReference type="ChEBI" id="CHEBI:64615"/>
        <dbReference type="EC" id="2.3.1.20"/>
    </reaction>
</comment>
<dbReference type="InterPro" id="IPR004255">
    <property type="entry name" value="O-acyltransferase_WSD1_N"/>
</dbReference>
<dbReference type="InterPro" id="IPR045034">
    <property type="entry name" value="O-acyltransferase_WSD1-like"/>
</dbReference>
<dbReference type="UniPathway" id="UPA00282"/>
<comment type="pathway">
    <text evidence="4">Lipid metabolism.</text>
</comment>
<keyword evidence="12" id="KW-0812">Transmembrane</keyword>
<dbReference type="Pfam" id="PF03007">
    <property type="entry name" value="WS_DGAT_cat"/>
    <property type="match status" value="1"/>
</dbReference>
<evidence type="ECO:0000313" key="15">
    <source>
        <dbReference type="EMBL" id="EOA26989.1"/>
    </source>
</evidence>
<dbReference type="PANTHER" id="PTHR31650:SF50">
    <property type="entry name" value="WAX ESTER SYNTHASE_DIACYLGLYCEROL ACYLTRANSFERASE 3"/>
    <property type="match status" value="1"/>
</dbReference>
<keyword evidence="12" id="KW-1133">Transmembrane helix</keyword>
<evidence type="ECO:0000256" key="7">
    <source>
        <dbReference type="ARBA" id="ARBA00023315"/>
    </source>
</evidence>
<feature type="domain" description="O-acyltransferase WSD1-like N-terminal" evidence="13">
    <location>
        <begin position="114"/>
        <end position="273"/>
    </location>
</feature>
<name>R0HC48_9BRAS</name>
<evidence type="ECO:0000256" key="6">
    <source>
        <dbReference type="ARBA" id="ARBA00022824"/>
    </source>
</evidence>
<dbReference type="InterPro" id="IPR009721">
    <property type="entry name" value="O-acyltransferase_WSD1_C"/>
</dbReference>
<gene>
    <name evidence="15" type="ORF">CARUB_v10023084mg</name>
</gene>
<dbReference type="EMBL" id="KB870808">
    <property type="protein sequence ID" value="EOA26989.1"/>
    <property type="molecule type" value="Genomic_DNA"/>
</dbReference>
<dbReference type="eggNOG" id="ENOG502QTZ2">
    <property type="taxonomic scope" value="Eukaryota"/>
</dbReference>
<dbReference type="GO" id="GO:0004144">
    <property type="term" value="F:diacylglycerol O-acyltransferase activity"/>
    <property type="evidence" value="ECO:0007669"/>
    <property type="project" value="UniProtKB-EC"/>
</dbReference>
<dbReference type="SUPFAM" id="SSF52777">
    <property type="entry name" value="CoA-dependent acyltransferases"/>
    <property type="match status" value="1"/>
</dbReference>
<keyword evidence="6" id="KW-0256">Endoplasmic reticulum</keyword>
<comment type="subcellular location">
    <subcellularLocation>
        <location evidence="1">Cell membrane</location>
        <topology evidence="1">Single-pass membrane protein</topology>
    </subcellularLocation>
    <subcellularLocation>
        <location evidence="2">Endoplasmic reticulum membrane</location>
    </subcellularLocation>
</comment>
<dbReference type="STRING" id="81985.R0HC48"/>
<dbReference type="AlphaFoldDB" id="R0HC48"/>
<feature type="transmembrane region" description="Helical" evidence="12">
    <location>
        <begin position="205"/>
        <end position="224"/>
    </location>
</feature>
<dbReference type="GO" id="GO:0019432">
    <property type="term" value="P:triglyceride biosynthetic process"/>
    <property type="evidence" value="ECO:0007669"/>
    <property type="project" value="UniProtKB-UniPathway"/>
</dbReference>
<dbReference type="GO" id="GO:0005886">
    <property type="term" value="C:plasma membrane"/>
    <property type="evidence" value="ECO:0007669"/>
    <property type="project" value="UniProtKB-SubCell"/>
</dbReference>